<name>A0ABP8XRC4_9ACTN</name>
<accession>A0ABP8XRC4</accession>
<evidence type="ECO:0000256" key="1">
    <source>
        <dbReference type="SAM" id="Phobius"/>
    </source>
</evidence>
<dbReference type="EMBL" id="BAABKM010000002">
    <property type="protein sequence ID" value="GAA4713063.1"/>
    <property type="molecule type" value="Genomic_DNA"/>
</dbReference>
<feature type="transmembrane region" description="Helical" evidence="1">
    <location>
        <begin position="18"/>
        <end position="40"/>
    </location>
</feature>
<evidence type="ECO:0000313" key="2">
    <source>
        <dbReference type="EMBL" id="GAA4713063.1"/>
    </source>
</evidence>
<protein>
    <submittedName>
        <fullName evidence="2">Uncharacterized protein</fullName>
    </submittedName>
</protein>
<reference evidence="3" key="1">
    <citation type="journal article" date="2019" name="Int. J. Syst. Evol. Microbiol.">
        <title>The Global Catalogue of Microorganisms (GCM) 10K type strain sequencing project: providing services to taxonomists for standard genome sequencing and annotation.</title>
        <authorList>
            <consortium name="The Broad Institute Genomics Platform"/>
            <consortium name="The Broad Institute Genome Sequencing Center for Infectious Disease"/>
            <person name="Wu L."/>
            <person name="Ma J."/>
        </authorList>
    </citation>
    <scope>NUCLEOTIDE SEQUENCE [LARGE SCALE GENOMIC DNA]</scope>
    <source>
        <strain evidence="3">JCM 18531</strain>
    </source>
</reference>
<evidence type="ECO:0000313" key="3">
    <source>
        <dbReference type="Proteomes" id="UP001499974"/>
    </source>
</evidence>
<keyword evidence="1" id="KW-1133">Transmembrane helix</keyword>
<keyword evidence="3" id="KW-1185">Reference proteome</keyword>
<keyword evidence="1" id="KW-0812">Transmembrane</keyword>
<dbReference type="Proteomes" id="UP001499974">
    <property type="component" value="Unassembled WGS sequence"/>
</dbReference>
<sequence length="49" mass="5018">MSVREIGEPTRRGAALRAFLTIVLVTALVAAALGGATYVASRAFVGIIS</sequence>
<proteinExistence type="predicted"/>
<gene>
    <name evidence="2" type="ORF">GCM10023349_35290</name>
</gene>
<dbReference type="RefSeq" id="WP_345522723.1">
    <property type="nucleotide sequence ID" value="NZ_BAABKM010000002.1"/>
</dbReference>
<comment type="caution">
    <text evidence="2">The sequence shown here is derived from an EMBL/GenBank/DDBJ whole genome shotgun (WGS) entry which is preliminary data.</text>
</comment>
<organism evidence="2 3">
    <name type="scientific">Nocardioides conyzicola</name>
    <dbReference type="NCBI Taxonomy" id="1651781"/>
    <lineage>
        <taxon>Bacteria</taxon>
        <taxon>Bacillati</taxon>
        <taxon>Actinomycetota</taxon>
        <taxon>Actinomycetes</taxon>
        <taxon>Propionibacteriales</taxon>
        <taxon>Nocardioidaceae</taxon>
        <taxon>Nocardioides</taxon>
    </lineage>
</organism>
<keyword evidence="1" id="KW-0472">Membrane</keyword>